<organism evidence="1">
    <name type="scientific">viral metagenome</name>
    <dbReference type="NCBI Taxonomy" id="1070528"/>
    <lineage>
        <taxon>unclassified sequences</taxon>
        <taxon>metagenomes</taxon>
        <taxon>organismal metagenomes</taxon>
    </lineage>
</organism>
<reference evidence="1" key="1">
    <citation type="submission" date="2020-03" db="EMBL/GenBank/DDBJ databases">
        <title>The deep terrestrial virosphere.</title>
        <authorList>
            <person name="Holmfeldt K."/>
            <person name="Nilsson E."/>
            <person name="Simone D."/>
            <person name="Lopez-Fernandez M."/>
            <person name="Wu X."/>
            <person name="de Brujin I."/>
            <person name="Lundin D."/>
            <person name="Andersson A."/>
            <person name="Bertilsson S."/>
            <person name="Dopson M."/>
        </authorList>
    </citation>
    <scope>NUCLEOTIDE SEQUENCE</scope>
    <source>
        <strain evidence="1">MM415A01197</strain>
    </source>
</reference>
<proteinExistence type="predicted"/>
<name>A0A6M3K7V7_9ZZZZ</name>
<gene>
    <name evidence="1" type="ORF">MM415A01197_0005</name>
</gene>
<sequence>MNEEWKFSGYIPDFDDEDTAEIVMHDFLKQNNTALIEQPKEFLFRAGFWRGMAWQKKKMEDMLNEVVLKSGGQGQSYSRKIEKEK</sequence>
<dbReference type="AlphaFoldDB" id="A0A6M3K7V7"/>
<accession>A0A6M3K7V7</accession>
<protein>
    <submittedName>
        <fullName evidence="1">Uncharacterized protein</fullName>
    </submittedName>
</protein>
<evidence type="ECO:0000313" key="1">
    <source>
        <dbReference type="EMBL" id="QJA77845.1"/>
    </source>
</evidence>
<dbReference type="EMBL" id="MT142306">
    <property type="protein sequence ID" value="QJA77845.1"/>
    <property type="molecule type" value="Genomic_DNA"/>
</dbReference>